<keyword evidence="3" id="KW-0520">NAD</keyword>
<dbReference type="InterPro" id="IPR006140">
    <property type="entry name" value="D-isomer_DH_NAD-bd"/>
</dbReference>
<dbReference type="Pfam" id="PF00389">
    <property type="entry name" value="2-Hacid_dh"/>
    <property type="match status" value="1"/>
</dbReference>
<evidence type="ECO:0000259" key="6">
    <source>
        <dbReference type="Pfam" id="PF02826"/>
    </source>
</evidence>
<dbReference type="PROSITE" id="PS00670">
    <property type="entry name" value="D_2_HYDROXYACID_DH_2"/>
    <property type="match status" value="1"/>
</dbReference>
<dbReference type="InterPro" id="IPR029753">
    <property type="entry name" value="D-isomer_DH_CS"/>
</dbReference>
<evidence type="ECO:0000256" key="2">
    <source>
        <dbReference type="ARBA" id="ARBA00023002"/>
    </source>
</evidence>
<name>A0ABT1EDQ1_9FIRM</name>
<dbReference type="EMBL" id="JAMZFV010000001">
    <property type="protein sequence ID" value="MCP1108818.1"/>
    <property type="molecule type" value="Genomic_DNA"/>
</dbReference>
<dbReference type="InterPro" id="IPR036291">
    <property type="entry name" value="NAD(P)-bd_dom_sf"/>
</dbReference>
<accession>A0ABT1EDQ1</accession>
<reference evidence="7 8" key="1">
    <citation type="journal article" date="2022" name="Genome Biol. Evol.">
        <title>Host diet, physiology and behaviors set the stage for Lachnospiraceae cladogenesis.</title>
        <authorList>
            <person name="Vera-Ponce De Leon A."/>
            <person name="Schneider M."/>
            <person name="Jahnes B.C."/>
            <person name="Sadowski V."/>
            <person name="Camuy-Velez L.A."/>
            <person name="Duan J."/>
            <person name="Sabree Z.L."/>
        </authorList>
    </citation>
    <scope>NUCLEOTIDE SEQUENCE [LARGE SCALE GENOMIC DNA]</scope>
    <source>
        <strain evidence="7 8">PAL227</strain>
    </source>
</reference>
<dbReference type="InterPro" id="IPR050418">
    <property type="entry name" value="D-iso_2-hydroxyacid_DH_PdxB"/>
</dbReference>
<sequence length="311" mass="34320">MNIVFLDAKTIGDDIDLSSFDELGKVTKYDFSTAAEARERSVDADILVINKAPVNAYTTEKADRLKLVCVTATGTNNLDKDYLKERGIQWRNVAGYSTDSVTQHTFAMLLYLYEKLSYYDHYVKSGGYVSDVIFSHFSETFRELKGKTFGIIGLGNIGRSVYHVAKAFGLNTIYASPSGAPPQEGYTQVSLDTLLKEADIVSIHAPLTPATENLINRERLAQMKETAILLNLARGQIVDEDALAGALENGVIAAAGLDVLRTEPMSEKNPLLKIKDSRKLLITPHIGWASVEARTRLMATIHGQIKEFLEV</sequence>
<feature type="domain" description="D-isomer specific 2-hydroxyacid dehydrogenase NAD-binding" evidence="6">
    <location>
        <begin position="106"/>
        <end position="287"/>
    </location>
</feature>
<dbReference type="PANTHER" id="PTHR43761:SF1">
    <property type="entry name" value="D-ISOMER SPECIFIC 2-HYDROXYACID DEHYDROGENASE CATALYTIC DOMAIN-CONTAINING PROTEIN-RELATED"/>
    <property type="match status" value="1"/>
</dbReference>
<evidence type="ECO:0000313" key="8">
    <source>
        <dbReference type="Proteomes" id="UP001523565"/>
    </source>
</evidence>
<organism evidence="7 8">
    <name type="scientific">Ohessyouella blattaphilus</name>
    <dbReference type="NCBI Taxonomy" id="2949333"/>
    <lineage>
        <taxon>Bacteria</taxon>
        <taxon>Bacillati</taxon>
        <taxon>Bacillota</taxon>
        <taxon>Clostridia</taxon>
        <taxon>Lachnospirales</taxon>
        <taxon>Lachnospiraceae</taxon>
        <taxon>Ohessyouella</taxon>
    </lineage>
</organism>
<dbReference type="Pfam" id="PF02826">
    <property type="entry name" value="2-Hacid_dh_C"/>
    <property type="match status" value="1"/>
</dbReference>
<dbReference type="SUPFAM" id="SSF52283">
    <property type="entry name" value="Formate/glycerate dehydrogenase catalytic domain-like"/>
    <property type="match status" value="1"/>
</dbReference>
<dbReference type="Proteomes" id="UP001523565">
    <property type="component" value="Unassembled WGS sequence"/>
</dbReference>
<keyword evidence="8" id="KW-1185">Reference proteome</keyword>
<dbReference type="PANTHER" id="PTHR43761">
    <property type="entry name" value="D-ISOMER SPECIFIC 2-HYDROXYACID DEHYDROGENASE FAMILY PROTEIN (AFU_ORTHOLOGUE AFUA_1G13630)"/>
    <property type="match status" value="1"/>
</dbReference>
<dbReference type="InterPro" id="IPR006139">
    <property type="entry name" value="D-isomer_2_OHA_DH_cat_dom"/>
</dbReference>
<comment type="similarity">
    <text evidence="1 4">Belongs to the D-isomer specific 2-hydroxyacid dehydrogenase family.</text>
</comment>
<evidence type="ECO:0000256" key="3">
    <source>
        <dbReference type="ARBA" id="ARBA00023027"/>
    </source>
</evidence>
<gene>
    <name evidence="7" type="ORF">NK118_00940</name>
</gene>
<dbReference type="RefSeq" id="WP_262067723.1">
    <property type="nucleotide sequence ID" value="NZ_JAMXOC010000001.1"/>
</dbReference>
<dbReference type="CDD" id="cd12162">
    <property type="entry name" value="2-Hacid_dh_4"/>
    <property type="match status" value="1"/>
</dbReference>
<evidence type="ECO:0000313" key="7">
    <source>
        <dbReference type="EMBL" id="MCP1108818.1"/>
    </source>
</evidence>
<proteinExistence type="inferred from homology"/>
<dbReference type="PROSITE" id="PS00671">
    <property type="entry name" value="D_2_HYDROXYACID_DH_3"/>
    <property type="match status" value="1"/>
</dbReference>
<dbReference type="Gene3D" id="3.40.50.720">
    <property type="entry name" value="NAD(P)-binding Rossmann-like Domain"/>
    <property type="match status" value="2"/>
</dbReference>
<keyword evidence="2 4" id="KW-0560">Oxidoreductase</keyword>
<evidence type="ECO:0000256" key="4">
    <source>
        <dbReference type="RuleBase" id="RU003719"/>
    </source>
</evidence>
<feature type="domain" description="D-isomer specific 2-hydroxyacid dehydrogenase catalytic" evidence="5">
    <location>
        <begin position="14"/>
        <end position="310"/>
    </location>
</feature>
<dbReference type="NCBIfam" id="NF006263">
    <property type="entry name" value="PRK08410.1"/>
    <property type="match status" value="1"/>
</dbReference>
<dbReference type="SUPFAM" id="SSF51735">
    <property type="entry name" value="NAD(P)-binding Rossmann-fold domains"/>
    <property type="match status" value="1"/>
</dbReference>
<evidence type="ECO:0000256" key="1">
    <source>
        <dbReference type="ARBA" id="ARBA00005854"/>
    </source>
</evidence>
<comment type="caution">
    <text evidence="7">The sequence shown here is derived from an EMBL/GenBank/DDBJ whole genome shotgun (WGS) entry which is preliminary data.</text>
</comment>
<protein>
    <submittedName>
        <fullName evidence="7">D-2-hydroxyacid dehydrogenase</fullName>
    </submittedName>
</protein>
<evidence type="ECO:0000259" key="5">
    <source>
        <dbReference type="Pfam" id="PF00389"/>
    </source>
</evidence>